<name>A0AAE0LSR4_9PEZI</name>
<evidence type="ECO:0000313" key="3">
    <source>
        <dbReference type="Proteomes" id="UP001278766"/>
    </source>
</evidence>
<reference evidence="2" key="2">
    <citation type="submission" date="2023-06" db="EMBL/GenBank/DDBJ databases">
        <authorList>
            <consortium name="Lawrence Berkeley National Laboratory"/>
            <person name="Haridas S."/>
            <person name="Hensen N."/>
            <person name="Bonometti L."/>
            <person name="Westerberg I."/>
            <person name="Brannstrom I.O."/>
            <person name="Guillou S."/>
            <person name="Cros-Aarteil S."/>
            <person name="Calhoun S."/>
            <person name="Kuo A."/>
            <person name="Mondo S."/>
            <person name="Pangilinan J."/>
            <person name="Riley R."/>
            <person name="Labutti K."/>
            <person name="Andreopoulos B."/>
            <person name="Lipzen A."/>
            <person name="Chen C."/>
            <person name="Yanf M."/>
            <person name="Daum C."/>
            <person name="Ng V."/>
            <person name="Clum A."/>
            <person name="Steindorff A."/>
            <person name="Ohm R."/>
            <person name="Martin F."/>
            <person name="Silar P."/>
            <person name="Natvig D."/>
            <person name="Lalanne C."/>
            <person name="Gautier V."/>
            <person name="Ament-Velasquez S.L."/>
            <person name="Kruys A."/>
            <person name="Hutchinson M.I."/>
            <person name="Powell A.J."/>
            <person name="Barry K."/>
            <person name="Miller A.N."/>
            <person name="Grigoriev I.V."/>
            <person name="Debuchy R."/>
            <person name="Gladieux P."/>
            <person name="Thoren M.H."/>
            <person name="Johannesson H."/>
        </authorList>
    </citation>
    <scope>NUCLEOTIDE SEQUENCE</scope>
    <source>
        <strain evidence="2">CBS 168.71</strain>
    </source>
</reference>
<reference evidence="2" key="1">
    <citation type="journal article" date="2023" name="Mol. Phylogenet. Evol.">
        <title>Genome-scale phylogeny and comparative genomics of the fungal order Sordariales.</title>
        <authorList>
            <person name="Hensen N."/>
            <person name="Bonometti L."/>
            <person name="Westerberg I."/>
            <person name="Brannstrom I.O."/>
            <person name="Guillou S."/>
            <person name="Cros-Aarteil S."/>
            <person name="Calhoun S."/>
            <person name="Haridas S."/>
            <person name="Kuo A."/>
            <person name="Mondo S."/>
            <person name="Pangilinan J."/>
            <person name="Riley R."/>
            <person name="LaButti K."/>
            <person name="Andreopoulos B."/>
            <person name="Lipzen A."/>
            <person name="Chen C."/>
            <person name="Yan M."/>
            <person name="Daum C."/>
            <person name="Ng V."/>
            <person name="Clum A."/>
            <person name="Steindorff A."/>
            <person name="Ohm R.A."/>
            <person name="Martin F."/>
            <person name="Silar P."/>
            <person name="Natvig D.O."/>
            <person name="Lalanne C."/>
            <person name="Gautier V."/>
            <person name="Ament-Velasquez S.L."/>
            <person name="Kruys A."/>
            <person name="Hutchinson M.I."/>
            <person name="Powell A.J."/>
            <person name="Barry K."/>
            <person name="Miller A.N."/>
            <person name="Grigoriev I.V."/>
            <person name="Debuchy R."/>
            <person name="Gladieux P."/>
            <person name="Hiltunen Thoren M."/>
            <person name="Johannesson H."/>
        </authorList>
    </citation>
    <scope>NUCLEOTIDE SEQUENCE</scope>
    <source>
        <strain evidence="2">CBS 168.71</strain>
    </source>
</reference>
<dbReference type="GeneID" id="87844399"/>
<dbReference type="GO" id="GO:0044773">
    <property type="term" value="P:mitotic DNA damage checkpoint signaling"/>
    <property type="evidence" value="ECO:0007669"/>
    <property type="project" value="TreeGrafter"/>
</dbReference>
<dbReference type="PROSITE" id="PS50011">
    <property type="entry name" value="PROTEIN_KINASE_DOM"/>
    <property type="match status" value="1"/>
</dbReference>
<dbReference type="AlphaFoldDB" id="A0AAE0LSR4"/>
<dbReference type="RefSeq" id="XP_062658988.1">
    <property type="nucleotide sequence ID" value="XM_062807451.1"/>
</dbReference>
<gene>
    <name evidence="2" type="ORF">B0H64DRAFT_459748</name>
</gene>
<dbReference type="PANTHER" id="PTHR44167:SF24">
    <property type="entry name" value="SERINE_THREONINE-PROTEIN KINASE CHK2"/>
    <property type="match status" value="1"/>
</dbReference>
<dbReference type="Pfam" id="PF00069">
    <property type="entry name" value="Pkinase"/>
    <property type="match status" value="1"/>
</dbReference>
<proteinExistence type="predicted"/>
<dbReference type="PANTHER" id="PTHR44167">
    <property type="entry name" value="OVARIAN-SPECIFIC SERINE/THREONINE-PROTEIN KINASE LOK-RELATED"/>
    <property type="match status" value="1"/>
</dbReference>
<evidence type="ECO:0000259" key="1">
    <source>
        <dbReference type="PROSITE" id="PS50011"/>
    </source>
</evidence>
<dbReference type="InterPro" id="IPR011009">
    <property type="entry name" value="Kinase-like_dom_sf"/>
</dbReference>
<dbReference type="SMART" id="SM00220">
    <property type="entry name" value="S_TKc"/>
    <property type="match status" value="1"/>
</dbReference>
<keyword evidence="2" id="KW-0418">Kinase</keyword>
<dbReference type="GO" id="GO:0005524">
    <property type="term" value="F:ATP binding"/>
    <property type="evidence" value="ECO:0007669"/>
    <property type="project" value="InterPro"/>
</dbReference>
<dbReference type="EMBL" id="JAUEPN010000004">
    <property type="protein sequence ID" value="KAK3295474.1"/>
    <property type="molecule type" value="Genomic_DNA"/>
</dbReference>
<dbReference type="GO" id="GO:0005634">
    <property type="term" value="C:nucleus"/>
    <property type="evidence" value="ECO:0007669"/>
    <property type="project" value="TreeGrafter"/>
</dbReference>
<dbReference type="PROSITE" id="PS00108">
    <property type="entry name" value="PROTEIN_KINASE_ST"/>
    <property type="match status" value="1"/>
</dbReference>
<dbReference type="Proteomes" id="UP001278766">
    <property type="component" value="Unassembled WGS sequence"/>
</dbReference>
<keyword evidence="3" id="KW-1185">Reference proteome</keyword>
<accession>A0AAE0LSR4</accession>
<protein>
    <submittedName>
        <fullName evidence="2">Kinase-like domain-containing protein</fullName>
    </submittedName>
</protein>
<dbReference type="SUPFAM" id="SSF56112">
    <property type="entry name" value="Protein kinase-like (PK-like)"/>
    <property type="match status" value="1"/>
</dbReference>
<sequence length="330" mass="37761">MSSTATPPSTGPYQQSLPKGTELTAASGRSYMINEIIYERSRGPLLCCLYRAGHEGKEYILKDILPGDFQYNLDLQKLVSSAHIRTLIDSIPDRRMLVFPFIQYDLQTINTAAIPPSTKKMILRDALAGLSDLHDKNIYHTDIKPSNIMMDTFKQSNGTIGFRNVQITDLEEAFLIPPKSRGLGKRLSGNPFWRSPEAWARGAQHTPADIFSFGIVAIYVWLDRMILYSDEANEAEDPSDMILRRHVSYFINDVDDFNGFIDYHGGEEDPFVNRFGGLLMSFNAEDKREPWTAWQPVDPQFKDLICKMTYLDPRRRITAREALQHPWFNE</sequence>
<organism evidence="2 3">
    <name type="scientific">Chaetomium fimeti</name>
    <dbReference type="NCBI Taxonomy" id="1854472"/>
    <lineage>
        <taxon>Eukaryota</taxon>
        <taxon>Fungi</taxon>
        <taxon>Dikarya</taxon>
        <taxon>Ascomycota</taxon>
        <taxon>Pezizomycotina</taxon>
        <taxon>Sordariomycetes</taxon>
        <taxon>Sordariomycetidae</taxon>
        <taxon>Sordariales</taxon>
        <taxon>Chaetomiaceae</taxon>
        <taxon>Chaetomium</taxon>
    </lineage>
</organism>
<comment type="caution">
    <text evidence="2">The sequence shown here is derived from an EMBL/GenBank/DDBJ whole genome shotgun (WGS) entry which is preliminary data.</text>
</comment>
<dbReference type="GO" id="GO:0004674">
    <property type="term" value="F:protein serine/threonine kinase activity"/>
    <property type="evidence" value="ECO:0007669"/>
    <property type="project" value="TreeGrafter"/>
</dbReference>
<dbReference type="Gene3D" id="1.10.510.10">
    <property type="entry name" value="Transferase(Phosphotransferase) domain 1"/>
    <property type="match status" value="1"/>
</dbReference>
<dbReference type="InterPro" id="IPR008271">
    <property type="entry name" value="Ser/Thr_kinase_AS"/>
</dbReference>
<keyword evidence="2" id="KW-0808">Transferase</keyword>
<evidence type="ECO:0000313" key="2">
    <source>
        <dbReference type="EMBL" id="KAK3295474.1"/>
    </source>
</evidence>
<dbReference type="InterPro" id="IPR000719">
    <property type="entry name" value="Prot_kinase_dom"/>
</dbReference>
<feature type="domain" description="Protein kinase" evidence="1">
    <location>
        <begin position="1"/>
        <end position="328"/>
    </location>
</feature>